<evidence type="ECO:0000313" key="1">
    <source>
        <dbReference type="EMBL" id="KAG5585630.1"/>
    </source>
</evidence>
<dbReference type="PANTHER" id="PTHR36264:SF5">
    <property type="entry name" value="SET DOMAIN-CONTAINING PROTEIN"/>
    <property type="match status" value="1"/>
</dbReference>
<dbReference type="EMBL" id="JACXVP010000009">
    <property type="protein sequence ID" value="KAG5585630.1"/>
    <property type="molecule type" value="Genomic_DNA"/>
</dbReference>
<keyword evidence="2" id="KW-1185">Reference proteome</keyword>
<organism evidence="1 2">
    <name type="scientific">Solanum commersonii</name>
    <name type="common">Commerson's wild potato</name>
    <name type="synonym">Commerson's nightshade</name>
    <dbReference type="NCBI Taxonomy" id="4109"/>
    <lineage>
        <taxon>Eukaryota</taxon>
        <taxon>Viridiplantae</taxon>
        <taxon>Streptophyta</taxon>
        <taxon>Embryophyta</taxon>
        <taxon>Tracheophyta</taxon>
        <taxon>Spermatophyta</taxon>
        <taxon>Magnoliopsida</taxon>
        <taxon>eudicotyledons</taxon>
        <taxon>Gunneridae</taxon>
        <taxon>Pentapetalae</taxon>
        <taxon>asterids</taxon>
        <taxon>lamiids</taxon>
        <taxon>Solanales</taxon>
        <taxon>Solanaceae</taxon>
        <taxon>Solanoideae</taxon>
        <taxon>Solaneae</taxon>
        <taxon>Solanum</taxon>
    </lineage>
</organism>
<dbReference type="OrthoDB" id="1915967at2759"/>
<dbReference type="AlphaFoldDB" id="A0A9J5XEK1"/>
<comment type="caution">
    <text evidence="1">The sequence shown here is derived from an EMBL/GenBank/DDBJ whole genome shotgun (WGS) entry which is preliminary data.</text>
</comment>
<sequence>MVQLVEKGNMHRFELLDVTKENNPKNDEGTYVVKMKPCKDYAIVCADLFKNRGLSCGDEIELFGILI</sequence>
<evidence type="ECO:0000313" key="2">
    <source>
        <dbReference type="Proteomes" id="UP000824120"/>
    </source>
</evidence>
<proteinExistence type="predicted"/>
<protein>
    <submittedName>
        <fullName evidence="1">Uncharacterized protein</fullName>
    </submittedName>
</protein>
<dbReference type="Proteomes" id="UP000824120">
    <property type="component" value="Chromosome 9"/>
</dbReference>
<gene>
    <name evidence="1" type="ORF">H5410_046064</name>
</gene>
<name>A0A9J5XEK1_SOLCO</name>
<reference evidence="1 2" key="1">
    <citation type="submission" date="2020-09" db="EMBL/GenBank/DDBJ databases">
        <title>De no assembly of potato wild relative species, Solanum commersonii.</title>
        <authorList>
            <person name="Cho K."/>
        </authorList>
    </citation>
    <scope>NUCLEOTIDE SEQUENCE [LARGE SCALE GENOMIC DNA]</scope>
    <source>
        <strain evidence="1">LZ3.2</strain>
        <tissue evidence="1">Leaf</tissue>
    </source>
</reference>
<dbReference type="PANTHER" id="PTHR36264">
    <property type="entry name" value="SET DOMAIN-CONTAINING PROTEIN"/>
    <property type="match status" value="1"/>
</dbReference>
<accession>A0A9J5XEK1</accession>